<feature type="region of interest" description="Disordered" evidence="1">
    <location>
        <begin position="43"/>
        <end position="94"/>
    </location>
</feature>
<keyword evidence="3" id="KW-1185">Reference proteome</keyword>
<dbReference type="Proteomes" id="UP000724874">
    <property type="component" value="Unassembled WGS sequence"/>
</dbReference>
<evidence type="ECO:0000313" key="3">
    <source>
        <dbReference type="Proteomes" id="UP000724874"/>
    </source>
</evidence>
<reference evidence="2" key="1">
    <citation type="submission" date="2020-11" db="EMBL/GenBank/DDBJ databases">
        <authorList>
            <consortium name="DOE Joint Genome Institute"/>
            <person name="Ahrendt S."/>
            <person name="Riley R."/>
            <person name="Andreopoulos W."/>
            <person name="LaButti K."/>
            <person name="Pangilinan J."/>
            <person name="Ruiz-duenas F.J."/>
            <person name="Barrasa J.M."/>
            <person name="Sanchez-Garcia M."/>
            <person name="Camarero S."/>
            <person name="Miyauchi S."/>
            <person name="Serrano A."/>
            <person name="Linde D."/>
            <person name="Babiker R."/>
            <person name="Drula E."/>
            <person name="Ayuso-Fernandez I."/>
            <person name="Pacheco R."/>
            <person name="Padilla G."/>
            <person name="Ferreira P."/>
            <person name="Barriuso J."/>
            <person name="Kellner H."/>
            <person name="Castanera R."/>
            <person name="Alfaro M."/>
            <person name="Ramirez L."/>
            <person name="Pisabarro A.G."/>
            <person name="Kuo A."/>
            <person name="Tritt A."/>
            <person name="Lipzen A."/>
            <person name="He G."/>
            <person name="Yan M."/>
            <person name="Ng V."/>
            <person name="Cullen D."/>
            <person name="Martin F."/>
            <person name="Rosso M.-N."/>
            <person name="Henrissat B."/>
            <person name="Hibbett D."/>
            <person name="Martinez A.T."/>
            <person name="Grigoriev I.V."/>
        </authorList>
    </citation>
    <scope>NUCLEOTIDE SEQUENCE</scope>
    <source>
        <strain evidence="2">AH 44721</strain>
    </source>
</reference>
<feature type="region of interest" description="Disordered" evidence="1">
    <location>
        <begin position="1"/>
        <end position="21"/>
    </location>
</feature>
<gene>
    <name evidence="2" type="ORF">CPB84DRAFT_1385294</name>
</gene>
<evidence type="ECO:0000256" key="1">
    <source>
        <dbReference type="SAM" id="MobiDB-lite"/>
    </source>
</evidence>
<dbReference type="AlphaFoldDB" id="A0A9P5NKM2"/>
<dbReference type="OrthoDB" id="2620452at2759"/>
<evidence type="ECO:0000313" key="2">
    <source>
        <dbReference type="EMBL" id="KAF8891126.1"/>
    </source>
</evidence>
<dbReference type="EMBL" id="JADNYJ010000073">
    <property type="protein sequence ID" value="KAF8891126.1"/>
    <property type="molecule type" value="Genomic_DNA"/>
</dbReference>
<protein>
    <submittedName>
        <fullName evidence="2">Uncharacterized protein</fullName>
    </submittedName>
</protein>
<organism evidence="2 3">
    <name type="scientific">Gymnopilus junonius</name>
    <name type="common">Spectacular rustgill mushroom</name>
    <name type="synonym">Gymnopilus spectabilis subsp. junonius</name>
    <dbReference type="NCBI Taxonomy" id="109634"/>
    <lineage>
        <taxon>Eukaryota</taxon>
        <taxon>Fungi</taxon>
        <taxon>Dikarya</taxon>
        <taxon>Basidiomycota</taxon>
        <taxon>Agaricomycotina</taxon>
        <taxon>Agaricomycetes</taxon>
        <taxon>Agaricomycetidae</taxon>
        <taxon>Agaricales</taxon>
        <taxon>Agaricineae</taxon>
        <taxon>Hymenogastraceae</taxon>
        <taxon>Gymnopilus</taxon>
    </lineage>
</organism>
<feature type="compositionally biased region" description="Polar residues" evidence="1">
    <location>
        <begin position="80"/>
        <end position="94"/>
    </location>
</feature>
<sequence length="94" mass="10264">MSANISQKGARAIASKGKQPKRFLEKNDALSLASSIAELQEKKSLIRSGKRQKSQTINDSVNDAKKTSHSKVKLLERNKSYSSSENCPSQEGKG</sequence>
<accession>A0A9P5NKM2</accession>
<name>A0A9P5NKM2_GYMJU</name>
<comment type="caution">
    <text evidence="2">The sequence shown here is derived from an EMBL/GenBank/DDBJ whole genome shotgun (WGS) entry which is preliminary data.</text>
</comment>
<proteinExistence type="predicted"/>